<organism evidence="1 2">
    <name type="scientific">Mytilus edulis</name>
    <name type="common">Blue mussel</name>
    <dbReference type="NCBI Taxonomy" id="6550"/>
    <lineage>
        <taxon>Eukaryota</taxon>
        <taxon>Metazoa</taxon>
        <taxon>Spiralia</taxon>
        <taxon>Lophotrochozoa</taxon>
        <taxon>Mollusca</taxon>
        <taxon>Bivalvia</taxon>
        <taxon>Autobranchia</taxon>
        <taxon>Pteriomorphia</taxon>
        <taxon>Mytilida</taxon>
        <taxon>Mytiloidea</taxon>
        <taxon>Mytilidae</taxon>
        <taxon>Mytilinae</taxon>
        <taxon>Mytilus</taxon>
    </lineage>
</organism>
<proteinExistence type="predicted"/>
<gene>
    <name evidence="1" type="ORF">MEDL_21333</name>
</gene>
<protein>
    <submittedName>
        <fullName evidence="1">Uncharacterized protein</fullName>
    </submittedName>
</protein>
<dbReference type="OrthoDB" id="7387685at2759"/>
<reference evidence="1" key="1">
    <citation type="submission" date="2021-03" db="EMBL/GenBank/DDBJ databases">
        <authorList>
            <person name="Bekaert M."/>
        </authorList>
    </citation>
    <scope>NUCLEOTIDE SEQUENCE</scope>
</reference>
<keyword evidence="2" id="KW-1185">Reference proteome</keyword>
<comment type="caution">
    <text evidence="1">The sequence shown here is derived from an EMBL/GenBank/DDBJ whole genome shotgun (WGS) entry which is preliminary data.</text>
</comment>
<dbReference type="EMBL" id="CAJPWZ010001069">
    <property type="protein sequence ID" value="CAG2207052.1"/>
    <property type="molecule type" value="Genomic_DNA"/>
</dbReference>
<sequence length="221" mass="24346">MSGRYNGIWSDMAVKKTVIKDSKGSGGIANIAGQKSALIRWSLSRHVVADFASTMRIRSGIKSEADHMHGQTQKAAMKRDEEHVRTLINHLTERMTNPFDISLHPACLINISTGMHVSPEIQKSLLTAIETGDKNLRSFVNNTLSTDGKSSFYSPLSRSNLKTFADMSKKTPFRSPTGDTLHIHVDPELVFRRALTLSSSRSCNNVQSVSADIANDTDEIS</sequence>
<evidence type="ECO:0000313" key="2">
    <source>
        <dbReference type="Proteomes" id="UP000683360"/>
    </source>
</evidence>
<dbReference type="AlphaFoldDB" id="A0A8S3RJV5"/>
<accession>A0A8S3RJV5</accession>
<dbReference type="Proteomes" id="UP000683360">
    <property type="component" value="Unassembled WGS sequence"/>
</dbReference>
<name>A0A8S3RJV5_MYTED</name>
<dbReference type="PANTHER" id="PTHR47018">
    <property type="entry name" value="CXC DOMAIN-CONTAINING PROTEIN-RELATED"/>
    <property type="match status" value="1"/>
</dbReference>
<dbReference type="PANTHER" id="PTHR47018:SF3">
    <property type="entry name" value="MYCBP-ASSOCIATED PROTEIN"/>
    <property type="match status" value="1"/>
</dbReference>
<evidence type="ECO:0000313" key="1">
    <source>
        <dbReference type="EMBL" id="CAG2207052.1"/>
    </source>
</evidence>